<evidence type="ECO:0000313" key="3">
    <source>
        <dbReference type="EMBL" id="KAL2042235.1"/>
    </source>
</evidence>
<dbReference type="PROSITE" id="PS50097">
    <property type="entry name" value="BTB"/>
    <property type="match status" value="1"/>
</dbReference>
<protein>
    <recommendedName>
        <fullName evidence="2">BTB domain-containing protein</fullName>
    </recommendedName>
</protein>
<dbReference type="SUPFAM" id="SSF54695">
    <property type="entry name" value="POZ domain"/>
    <property type="match status" value="1"/>
</dbReference>
<feature type="compositionally biased region" description="Polar residues" evidence="1">
    <location>
        <begin position="14"/>
        <end position="27"/>
    </location>
</feature>
<name>A0ABR4A9V7_9LECA</name>
<organism evidence="3 4">
    <name type="scientific">Stereocaulon virgatum</name>
    <dbReference type="NCBI Taxonomy" id="373712"/>
    <lineage>
        <taxon>Eukaryota</taxon>
        <taxon>Fungi</taxon>
        <taxon>Dikarya</taxon>
        <taxon>Ascomycota</taxon>
        <taxon>Pezizomycotina</taxon>
        <taxon>Lecanoromycetes</taxon>
        <taxon>OSLEUM clade</taxon>
        <taxon>Lecanoromycetidae</taxon>
        <taxon>Lecanorales</taxon>
        <taxon>Lecanorineae</taxon>
        <taxon>Stereocaulaceae</taxon>
        <taxon>Stereocaulon</taxon>
    </lineage>
</organism>
<evidence type="ECO:0000313" key="4">
    <source>
        <dbReference type="Proteomes" id="UP001590950"/>
    </source>
</evidence>
<reference evidence="3 4" key="1">
    <citation type="submission" date="2024-09" db="EMBL/GenBank/DDBJ databases">
        <title>Rethinking Asexuality: The Enigmatic Case of Functional Sexual Genes in Lepraria (Stereocaulaceae).</title>
        <authorList>
            <person name="Doellman M."/>
            <person name="Sun Y."/>
            <person name="Barcenas-Pena A."/>
            <person name="Lumbsch H.T."/>
            <person name="Grewe F."/>
        </authorList>
    </citation>
    <scope>NUCLEOTIDE SEQUENCE [LARGE SCALE GENOMIC DNA]</scope>
    <source>
        <strain evidence="3 4">Mercado 3170</strain>
    </source>
</reference>
<feature type="region of interest" description="Disordered" evidence="1">
    <location>
        <begin position="1"/>
        <end position="39"/>
    </location>
</feature>
<accession>A0ABR4A9V7</accession>
<evidence type="ECO:0000259" key="2">
    <source>
        <dbReference type="PROSITE" id="PS50097"/>
    </source>
</evidence>
<dbReference type="Pfam" id="PF00651">
    <property type="entry name" value="BTB"/>
    <property type="match status" value="1"/>
</dbReference>
<dbReference type="PANTHER" id="PTHR47843">
    <property type="entry name" value="BTB DOMAIN-CONTAINING PROTEIN-RELATED"/>
    <property type="match status" value="1"/>
</dbReference>
<keyword evidence="4" id="KW-1185">Reference proteome</keyword>
<dbReference type="InterPro" id="IPR011333">
    <property type="entry name" value="SKP1/BTB/POZ_sf"/>
</dbReference>
<sequence length="280" mass="31121">MKRKDVTPGDSLPATGNAQELTSSSGSAAPKERKSGTVTVDAAKKTVSSSVSNPVACNPGAAKASLLRSLYSECIGVLVGPQKMDFTVHKGLICYSSKFFGAALNGSFSEAVLGTVELPEGKPATFERVYAWLYTKDFKSIKGLADVNCDKSHLVDLYVFGDKFNVPTLYNEAIDRIVLNYERYKKMFIKAVPRVYRTTLADSPLRKVIVATYLQYPSTLEIFYDKWKETFLACPELDFNLIKAYCTQQGSLLKSRRVPDPCQYHQHAEHEERRSTKKAS</sequence>
<proteinExistence type="predicted"/>
<comment type="caution">
    <text evidence="3">The sequence shown here is derived from an EMBL/GenBank/DDBJ whole genome shotgun (WGS) entry which is preliminary data.</text>
</comment>
<dbReference type="Proteomes" id="UP001590950">
    <property type="component" value="Unassembled WGS sequence"/>
</dbReference>
<dbReference type="EMBL" id="JBEFKJ010000014">
    <property type="protein sequence ID" value="KAL2042235.1"/>
    <property type="molecule type" value="Genomic_DNA"/>
</dbReference>
<evidence type="ECO:0000256" key="1">
    <source>
        <dbReference type="SAM" id="MobiDB-lite"/>
    </source>
</evidence>
<dbReference type="InterPro" id="IPR000210">
    <property type="entry name" value="BTB/POZ_dom"/>
</dbReference>
<feature type="domain" description="BTB" evidence="2">
    <location>
        <begin position="73"/>
        <end position="142"/>
    </location>
</feature>
<dbReference type="PANTHER" id="PTHR47843:SF2">
    <property type="entry name" value="BTB DOMAIN-CONTAINING PROTEIN"/>
    <property type="match status" value="1"/>
</dbReference>
<gene>
    <name evidence="3" type="ORF">N7G274_004723</name>
</gene>
<dbReference type="Gene3D" id="3.30.710.10">
    <property type="entry name" value="Potassium Channel Kv1.1, Chain A"/>
    <property type="match status" value="1"/>
</dbReference>